<keyword evidence="13 22" id="KW-0067">ATP-binding</keyword>
<evidence type="ECO:0000256" key="19">
    <source>
        <dbReference type="ARBA" id="ARBA00023211"/>
    </source>
</evidence>
<dbReference type="Gene3D" id="2.10.60.10">
    <property type="entry name" value="CD59"/>
    <property type="match status" value="1"/>
</dbReference>
<keyword evidence="7" id="KW-0808">Transferase</keyword>
<evidence type="ECO:0000256" key="3">
    <source>
        <dbReference type="ARBA" id="ARBA00004479"/>
    </source>
</evidence>
<evidence type="ECO:0000313" key="27">
    <source>
        <dbReference type="EMBL" id="AFP00275.1"/>
    </source>
</evidence>
<keyword evidence="12" id="KW-0418">Kinase</keyword>
<dbReference type="InterPro" id="IPR011009">
    <property type="entry name" value="Kinase-like_dom_sf"/>
</dbReference>
<dbReference type="InterPro" id="IPR017441">
    <property type="entry name" value="Protein_kinase_ATP_BS"/>
</dbReference>
<dbReference type="GO" id="GO:0001525">
    <property type="term" value="P:angiogenesis"/>
    <property type="evidence" value="ECO:0007669"/>
    <property type="project" value="TreeGrafter"/>
</dbReference>
<comment type="cofactor">
    <cofactor evidence="2">
        <name>Mg(2+)</name>
        <dbReference type="ChEBI" id="CHEBI:18420"/>
    </cofactor>
</comment>
<dbReference type="InterPro" id="IPR003605">
    <property type="entry name" value="GS_dom"/>
</dbReference>
<dbReference type="GO" id="GO:0007179">
    <property type="term" value="P:transforming growth factor beta receptor signaling pathway"/>
    <property type="evidence" value="ECO:0007669"/>
    <property type="project" value="TreeGrafter"/>
</dbReference>
<dbReference type="InterPro" id="IPR000719">
    <property type="entry name" value="Prot_kinase_dom"/>
</dbReference>
<dbReference type="GO" id="GO:0004675">
    <property type="term" value="F:transmembrane receptor protein serine/threonine kinase activity"/>
    <property type="evidence" value="ECO:0007669"/>
    <property type="project" value="UniProtKB-EC"/>
</dbReference>
<dbReference type="Gene3D" id="3.30.200.20">
    <property type="entry name" value="Phosphorylase Kinase, domain 1"/>
    <property type="match status" value="1"/>
</dbReference>
<proteinExistence type="evidence at transcript level"/>
<dbReference type="InterPro" id="IPR000333">
    <property type="entry name" value="TGFB_receptor"/>
</dbReference>
<evidence type="ECO:0000256" key="13">
    <source>
        <dbReference type="ARBA" id="ARBA00022840"/>
    </source>
</evidence>
<comment type="catalytic activity">
    <reaction evidence="21">
        <text>L-threonyl-[receptor-protein] + ATP = O-phospho-L-threonyl-[receptor-protein] + ADP + H(+)</text>
        <dbReference type="Rhea" id="RHEA:44880"/>
        <dbReference type="Rhea" id="RHEA-COMP:11024"/>
        <dbReference type="Rhea" id="RHEA-COMP:11025"/>
        <dbReference type="ChEBI" id="CHEBI:15378"/>
        <dbReference type="ChEBI" id="CHEBI:30013"/>
        <dbReference type="ChEBI" id="CHEBI:30616"/>
        <dbReference type="ChEBI" id="CHEBI:61977"/>
        <dbReference type="ChEBI" id="CHEBI:456216"/>
        <dbReference type="EC" id="2.7.11.30"/>
    </reaction>
</comment>
<comment type="cofactor">
    <cofactor evidence="1">
        <name>Mn(2+)</name>
        <dbReference type="ChEBI" id="CHEBI:29035"/>
    </cofactor>
</comment>
<dbReference type="AlphaFoldDB" id="V9KPV0"/>
<keyword evidence="9" id="KW-0479">Metal-binding</keyword>
<feature type="transmembrane region" description="Helical" evidence="23">
    <location>
        <begin position="120"/>
        <end position="144"/>
    </location>
</feature>
<organism evidence="27">
    <name type="scientific">Callorhinchus milii</name>
    <name type="common">Ghost shark</name>
    <dbReference type="NCBI Taxonomy" id="7868"/>
    <lineage>
        <taxon>Eukaryota</taxon>
        <taxon>Metazoa</taxon>
        <taxon>Chordata</taxon>
        <taxon>Craniata</taxon>
        <taxon>Vertebrata</taxon>
        <taxon>Chondrichthyes</taxon>
        <taxon>Holocephali</taxon>
        <taxon>Chimaeriformes</taxon>
        <taxon>Callorhinchidae</taxon>
        <taxon>Callorhinchus</taxon>
    </lineage>
</organism>
<comment type="catalytic activity">
    <reaction evidence="20">
        <text>L-seryl-[receptor-protein] + ATP = O-phospho-L-seryl-[receptor-protein] + ADP + H(+)</text>
        <dbReference type="Rhea" id="RHEA:18673"/>
        <dbReference type="Rhea" id="RHEA-COMP:11022"/>
        <dbReference type="Rhea" id="RHEA-COMP:11023"/>
        <dbReference type="ChEBI" id="CHEBI:15378"/>
        <dbReference type="ChEBI" id="CHEBI:29999"/>
        <dbReference type="ChEBI" id="CHEBI:30616"/>
        <dbReference type="ChEBI" id="CHEBI:83421"/>
        <dbReference type="ChEBI" id="CHEBI:456216"/>
        <dbReference type="EC" id="2.7.11.30"/>
    </reaction>
</comment>
<dbReference type="EMBL" id="JW867757">
    <property type="protein sequence ID" value="AFP00275.1"/>
    <property type="molecule type" value="mRNA"/>
</dbReference>
<feature type="domain" description="Protein kinase" evidence="25">
    <location>
        <begin position="205"/>
        <end position="495"/>
    </location>
</feature>
<evidence type="ECO:0000256" key="12">
    <source>
        <dbReference type="ARBA" id="ARBA00022777"/>
    </source>
</evidence>
<evidence type="ECO:0000256" key="17">
    <source>
        <dbReference type="ARBA" id="ARBA00023170"/>
    </source>
</evidence>
<keyword evidence="8 23" id="KW-0812">Transmembrane</keyword>
<protein>
    <recommendedName>
        <fullName evidence="5">receptor protein serine/threonine kinase</fullName>
        <ecNumber evidence="5">2.7.11.30</ecNumber>
    </recommendedName>
</protein>
<dbReference type="SUPFAM" id="SSF56112">
    <property type="entry name" value="Protein kinase-like (PK-like)"/>
    <property type="match status" value="1"/>
</dbReference>
<dbReference type="PANTHER" id="PTHR23255">
    <property type="entry name" value="TRANSFORMING GROWTH FACTOR-BETA RECEPTOR TYPE I AND II"/>
    <property type="match status" value="1"/>
</dbReference>
<evidence type="ECO:0000256" key="24">
    <source>
        <dbReference type="SAM" id="SignalP"/>
    </source>
</evidence>
<dbReference type="Pfam" id="PF07714">
    <property type="entry name" value="PK_Tyr_Ser-Thr"/>
    <property type="match status" value="1"/>
</dbReference>
<feature type="binding site" evidence="22">
    <location>
        <position position="232"/>
    </location>
    <ligand>
        <name>ATP</name>
        <dbReference type="ChEBI" id="CHEBI:30616"/>
    </ligand>
</feature>
<dbReference type="SMART" id="SM00220">
    <property type="entry name" value="S_TKc"/>
    <property type="match status" value="1"/>
</dbReference>
<keyword evidence="6" id="KW-0723">Serine/threonine-protein kinase</keyword>
<evidence type="ECO:0000256" key="11">
    <source>
        <dbReference type="ARBA" id="ARBA00022741"/>
    </source>
</evidence>
<evidence type="ECO:0000256" key="5">
    <source>
        <dbReference type="ARBA" id="ARBA00012401"/>
    </source>
</evidence>
<evidence type="ECO:0000256" key="2">
    <source>
        <dbReference type="ARBA" id="ARBA00001946"/>
    </source>
</evidence>
<dbReference type="Pfam" id="PF08515">
    <property type="entry name" value="TGF_beta_GS"/>
    <property type="match status" value="1"/>
</dbReference>
<keyword evidence="17 27" id="KW-0675">Receptor</keyword>
<evidence type="ECO:0000256" key="15">
    <source>
        <dbReference type="ARBA" id="ARBA00022989"/>
    </source>
</evidence>
<evidence type="ECO:0000256" key="6">
    <source>
        <dbReference type="ARBA" id="ARBA00022527"/>
    </source>
</evidence>
<keyword evidence="18" id="KW-0325">Glycoprotein</keyword>
<evidence type="ECO:0000256" key="4">
    <source>
        <dbReference type="ARBA" id="ARBA00009605"/>
    </source>
</evidence>
<evidence type="ECO:0000256" key="21">
    <source>
        <dbReference type="ARBA" id="ARBA00048773"/>
    </source>
</evidence>
<evidence type="ECO:0000256" key="14">
    <source>
        <dbReference type="ARBA" id="ARBA00022842"/>
    </source>
</evidence>
<name>V9KPV0_CALMI</name>
<evidence type="ECO:0000256" key="10">
    <source>
        <dbReference type="ARBA" id="ARBA00022729"/>
    </source>
</evidence>
<dbReference type="InterPro" id="IPR008271">
    <property type="entry name" value="Ser/Thr_kinase_AS"/>
</dbReference>
<evidence type="ECO:0000256" key="8">
    <source>
        <dbReference type="ARBA" id="ARBA00022692"/>
    </source>
</evidence>
<evidence type="ECO:0000256" key="20">
    <source>
        <dbReference type="ARBA" id="ARBA00047681"/>
    </source>
</evidence>
<evidence type="ECO:0000256" key="16">
    <source>
        <dbReference type="ARBA" id="ARBA00023136"/>
    </source>
</evidence>
<keyword evidence="11 22" id="KW-0547">Nucleotide-binding</keyword>
<dbReference type="EC" id="2.7.11.30" evidence="5"/>
<feature type="domain" description="GS" evidence="26">
    <location>
        <begin position="175"/>
        <end position="204"/>
    </location>
</feature>
<keyword evidence="16 23" id="KW-0472">Membrane</keyword>
<dbReference type="FunFam" id="1.10.510.10:FF:000018">
    <property type="entry name" value="Receptor protein serine/threonine kinase"/>
    <property type="match status" value="1"/>
</dbReference>
<dbReference type="PROSITE" id="PS51256">
    <property type="entry name" value="GS"/>
    <property type="match status" value="1"/>
</dbReference>
<evidence type="ECO:0000256" key="18">
    <source>
        <dbReference type="ARBA" id="ARBA00023180"/>
    </source>
</evidence>
<dbReference type="GO" id="GO:0007507">
    <property type="term" value="P:heart development"/>
    <property type="evidence" value="ECO:0007669"/>
    <property type="project" value="TreeGrafter"/>
</dbReference>
<dbReference type="FunFam" id="3.30.200.20:FF:000064">
    <property type="entry name" value="Receptor protein serine/threonine kinase"/>
    <property type="match status" value="1"/>
</dbReference>
<dbReference type="GO" id="GO:0070724">
    <property type="term" value="C:BMP receptor complex"/>
    <property type="evidence" value="ECO:0007669"/>
    <property type="project" value="TreeGrafter"/>
</dbReference>
<sequence length="506" mass="57290">MARGILIIFLLGHLHLIFLQALVTVSSTSRMSWGAETQFRCVCEGGYCDDKDTHCFGVKCFVYIERTETGDLDIRRGCFTDTERHQCIEIRGMECCRGDLCNAPQDPKEPPVGGSVKTPIILGVVSVTLLVIAVPVVLLLLLFWRKLRQSREANCRQDEEYSKADMLQSTPVGDNTLADLFDHSCTSGSGSGLPFLVQRTVGRQVSLMECVGKGRYGEVWRGTWHGENVAVKIFSSRDEQSWFRETEIYNSVMLRHENILSFIASDMTSRNSSTQLWLITHYHENGSLYDYLQCNAVEPEMCLQLALSIIRGLVHLHVEIVGTQGKAAIAHRDLKSRNILIKRNKQCCIADLGLAVIHSQSNDYLDIGNNPKVGTKRYMAPEVLDDTIRTNFFDSYKQTDIWAFGLVLWEIARRTVINGITQDYKPPFYDVVPTDPSFEDMKKVVCVDQQRPGIPNRWLSDPIMSALTKLMKESWFQMPAARLTALRIKKNLAQLDNSLHKLKLDC</sequence>
<evidence type="ECO:0000256" key="7">
    <source>
        <dbReference type="ARBA" id="ARBA00022679"/>
    </source>
</evidence>
<dbReference type="GO" id="GO:0005524">
    <property type="term" value="F:ATP binding"/>
    <property type="evidence" value="ECO:0007669"/>
    <property type="project" value="UniProtKB-UniRule"/>
</dbReference>
<keyword evidence="14" id="KW-0460">Magnesium</keyword>
<comment type="similarity">
    <text evidence="4">Belongs to the protein kinase superfamily. TKL Ser/Thr protein kinase family. TGFB receptor subfamily.</text>
</comment>
<dbReference type="PROSITE" id="PS00107">
    <property type="entry name" value="PROTEIN_KINASE_ATP"/>
    <property type="match status" value="1"/>
</dbReference>
<evidence type="ECO:0000259" key="26">
    <source>
        <dbReference type="PROSITE" id="PS51256"/>
    </source>
</evidence>
<dbReference type="GO" id="GO:0046872">
    <property type="term" value="F:metal ion binding"/>
    <property type="evidence" value="ECO:0007669"/>
    <property type="project" value="UniProtKB-KW"/>
</dbReference>
<dbReference type="PROSITE" id="PS00108">
    <property type="entry name" value="PROTEIN_KINASE_ST"/>
    <property type="match status" value="1"/>
</dbReference>
<keyword evidence="10 24" id="KW-0732">Signal</keyword>
<evidence type="ECO:0000256" key="1">
    <source>
        <dbReference type="ARBA" id="ARBA00001936"/>
    </source>
</evidence>
<evidence type="ECO:0000256" key="9">
    <source>
        <dbReference type="ARBA" id="ARBA00022723"/>
    </source>
</evidence>
<accession>V9KPV0</accession>
<dbReference type="PANTHER" id="PTHR23255:SF66">
    <property type="entry name" value="SERINE_THREONINE-PROTEIN KINASE RECEPTOR R3"/>
    <property type="match status" value="1"/>
</dbReference>
<keyword evidence="19" id="KW-0464">Manganese</keyword>
<feature type="signal peptide" evidence="24">
    <location>
        <begin position="1"/>
        <end position="21"/>
    </location>
</feature>
<keyword evidence="15 23" id="KW-1133">Transmembrane helix</keyword>
<feature type="chain" id="PRO_5004777966" description="receptor protein serine/threonine kinase" evidence="24">
    <location>
        <begin position="22"/>
        <end position="506"/>
    </location>
</feature>
<evidence type="ECO:0000256" key="23">
    <source>
        <dbReference type="SAM" id="Phobius"/>
    </source>
</evidence>
<dbReference type="InterPro" id="IPR001245">
    <property type="entry name" value="Ser-Thr/Tyr_kinase_cat_dom"/>
</dbReference>
<dbReference type="InterPro" id="IPR045860">
    <property type="entry name" value="Snake_toxin-like_sf"/>
</dbReference>
<reference evidence="27" key="1">
    <citation type="journal article" date="2014" name="Nature">
        <title>Elephant shark genome provides unique insights into gnathostome evolution.</title>
        <authorList>
            <consortium name="International Elephant Shark Genome Sequencing Consortium"/>
            <person name="Venkatesh B."/>
            <person name="Lee A.P."/>
            <person name="Ravi V."/>
            <person name="Maurya A.K."/>
            <person name="Lian M.M."/>
            <person name="Swann J.B."/>
            <person name="Ohta Y."/>
            <person name="Flajnik M.F."/>
            <person name="Sutoh Y."/>
            <person name="Kasahara M."/>
            <person name="Hoon S."/>
            <person name="Gangu V."/>
            <person name="Roy S.W."/>
            <person name="Irimia M."/>
            <person name="Korzh V."/>
            <person name="Kondrychyn I."/>
            <person name="Lim Z.W."/>
            <person name="Tay B.H."/>
            <person name="Tohari S."/>
            <person name="Kong K.W."/>
            <person name="Ho S."/>
            <person name="Lorente-Galdos B."/>
            <person name="Quilez J."/>
            <person name="Marques-Bonet T."/>
            <person name="Raney B.J."/>
            <person name="Ingham P.W."/>
            <person name="Tay A."/>
            <person name="Hillier L.W."/>
            <person name="Minx P."/>
            <person name="Boehm T."/>
            <person name="Wilson R.K."/>
            <person name="Brenner S."/>
            <person name="Warren W.C."/>
        </authorList>
    </citation>
    <scope>NUCLEOTIDE SEQUENCE</scope>
    <source>
        <tissue evidence="27">Intestine</tissue>
    </source>
</reference>
<dbReference type="CDD" id="cd23535">
    <property type="entry name" value="TFP_LU_ECD_ALK2"/>
    <property type="match status" value="1"/>
</dbReference>
<evidence type="ECO:0000256" key="22">
    <source>
        <dbReference type="PROSITE-ProRule" id="PRU10141"/>
    </source>
</evidence>
<dbReference type="Gene3D" id="1.10.510.10">
    <property type="entry name" value="Transferase(Phosphotransferase) domain 1"/>
    <property type="match status" value="1"/>
</dbReference>
<dbReference type="SMART" id="SM00467">
    <property type="entry name" value="GS"/>
    <property type="match status" value="1"/>
</dbReference>
<evidence type="ECO:0000259" key="25">
    <source>
        <dbReference type="PROSITE" id="PS50011"/>
    </source>
</evidence>
<dbReference type="PROSITE" id="PS50011">
    <property type="entry name" value="PROTEIN_KINASE_DOM"/>
    <property type="match status" value="1"/>
</dbReference>
<comment type="subcellular location">
    <subcellularLocation>
        <location evidence="3">Membrane</location>
        <topology evidence="3">Single-pass type I membrane protein</topology>
    </subcellularLocation>
</comment>